<dbReference type="EMBL" id="MN102098">
    <property type="protein sequence ID" value="QDJ96978.1"/>
    <property type="molecule type" value="Genomic_DNA"/>
</dbReference>
<keyword evidence="2" id="KW-1185">Reference proteome</keyword>
<protein>
    <submittedName>
        <fullName evidence="1">Uncharacterized protein</fullName>
    </submittedName>
</protein>
<organism evidence="1 2">
    <name type="scientific">Aeromonas phage D3</name>
    <dbReference type="NCBI Taxonomy" id="2593327"/>
    <lineage>
        <taxon>Viruses</taxon>
        <taxon>Duplodnaviria</taxon>
        <taxon>Heunggongvirae</taxon>
        <taxon>Uroviricota</taxon>
        <taxon>Caudoviricetes</taxon>
        <taxon>Chimalliviridae</taxon>
        <taxon>Ludhianavirus</taxon>
        <taxon>Ludhianavirus D3</taxon>
    </lineage>
</organism>
<accession>A0A514TVB8</accession>
<proteinExistence type="predicted"/>
<name>A0A514TVB8_9CAUD</name>
<dbReference type="Proteomes" id="UP000319658">
    <property type="component" value="Segment"/>
</dbReference>
<evidence type="ECO:0000313" key="1">
    <source>
        <dbReference type="EMBL" id="QDJ96978.1"/>
    </source>
</evidence>
<sequence length="121" mass="13250">MGGVNPLFAALLELIGIDVYDTDNYQIGRTRSGNFTDNGNKIEYAIRTIRLGGSLWITGTLGDDVVELRVVEPGVAAFSIGLPNKNDAETTSKIVFNISFTCEEDLRTAWRRVEGLFSYAG</sequence>
<gene>
    <name evidence="1" type="ORF">D3_0248</name>
</gene>
<evidence type="ECO:0000313" key="2">
    <source>
        <dbReference type="Proteomes" id="UP000319658"/>
    </source>
</evidence>
<reference evidence="1 2" key="1">
    <citation type="submission" date="2019-06" db="EMBL/GenBank/DDBJ databases">
        <title>Complete genome sequence of Aeromonas hydrophila bacteriophage D3.</title>
        <authorList>
            <person name="Rai S."/>
            <person name="Tyagi A."/>
            <person name="Kumar N."/>
            <person name="Singh N."/>
        </authorList>
    </citation>
    <scope>NUCLEOTIDE SEQUENCE [LARGE SCALE GENOMIC DNA]</scope>
</reference>